<evidence type="ECO:0000256" key="7">
    <source>
        <dbReference type="SAM" id="MobiDB-lite"/>
    </source>
</evidence>
<dbReference type="STRING" id="6216.A0A0R3SRT4"/>
<dbReference type="AlphaFoldDB" id="A0A0R3SRT4"/>
<evidence type="ECO:0000256" key="6">
    <source>
        <dbReference type="ARBA" id="ARBA00023136"/>
    </source>
</evidence>
<reference evidence="13" key="1">
    <citation type="submission" date="2017-02" db="UniProtKB">
        <authorList>
            <consortium name="WormBaseParasite"/>
        </authorList>
    </citation>
    <scope>IDENTIFICATION</scope>
</reference>
<reference evidence="10 12" key="3">
    <citation type="submission" date="2019-07" db="EMBL/GenBank/DDBJ databases">
        <authorList>
            <person name="Jastrzebski P J."/>
            <person name="Paukszto L."/>
            <person name="Jastrzebski P J."/>
        </authorList>
    </citation>
    <scope>NUCLEOTIDE SEQUENCE [LARGE SCALE GENOMIC DNA]</scope>
    <source>
        <strain evidence="10 12">WMS-il1</strain>
    </source>
</reference>
<dbReference type="Proteomes" id="UP000274504">
    <property type="component" value="Unassembled WGS sequence"/>
</dbReference>
<sequence length="405" mass="42787">MLALVLLCVFMFLGCYVAGYIPIAFNYSPHNLRLVTFVGAGLLVGAALAIIIPEGVVTIYGVQRSHNDHAHTKPIGSHHSINNNVLDAPHLNQMNDPVAAPLLVGGIAQPAAVQPRPAANQPEPLAPADAQKPVHSPISHHELSAAGVTNHGMIGLALTMGFVLMFLIDHLSKKARCRTCSRSLFPLFQCMCCRRRSEDMLLPTTGDEAMSGSAATNAAAALAEAEHSAMTTTVGLVVHSLADGLAIGAAFGLTLDLTLILFIAIMLHKAPAAFGFVSFLVHSGLPRHVVKKYLFVFSLATPVGALLTYCFVAIASYLSSQHGGSSTTYTGFALLLSGGTFLYVATAHILPHLTTEKPSTPSSSVNTASSSGYHHHSEAIFKLKEICAFVLGSFIPVIISFGHSH</sequence>
<evidence type="ECO:0000313" key="9">
    <source>
        <dbReference type="EMBL" id="VDL60235.1"/>
    </source>
</evidence>
<dbReference type="InterPro" id="IPR003689">
    <property type="entry name" value="ZIP"/>
</dbReference>
<keyword evidence="4 8" id="KW-1133">Transmembrane helix</keyword>
<dbReference type="Pfam" id="PF02535">
    <property type="entry name" value="Zip"/>
    <property type="match status" value="1"/>
</dbReference>
<proteinExistence type="predicted"/>
<dbReference type="PANTHER" id="PTHR16133:SF0">
    <property type="entry name" value="ZINC_IRON REGULATED TRANSPORTER-RELATED PROTEIN 102B, ISOFORM E"/>
    <property type="match status" value="1"/>
</dbReference>
<evidence type="ECO:0000256" key="5">
    <source>
        <dbReference type="ARBA" id="ARBA00023034"/>
    </source>
</evidence>
<accession>A0A0R3SRT4</accession>
<dbReference type="EMBL" id="UYSG01010998">
    <property type="protein sequence ID" value="VDL60235.1"/>
    <property type="molecule type" value="Genomic_DNA"/>
</dbReference>
<evidence type="ECO:0000313" key="12">
    <source>
        <dbReference type="Proteomes" id="UP000321570"/>
    </source>
</evidence>
<evidence type="ECO:0000256" key="2">
    <source>
        <dbReference type="ARBA" id="ARBA00004394"/>
    </source>
</evidence>
<evidence type="ECO:0000256" key="8">
    <source>
        <dbReference type="SAM" id="Phobius"/>
    </source>
</evidence>
<dbReference type="WBParaSite" id="HDID_0000791901-mRNA-1">
    <property type="protein sequence ID" value="HDID_0000791901-mRNA-1"/>
    <property type="gene ID" value="HDID_0000791901"/>
</dbReference>
<keyword evidence="5" id="KW-0333">Golgi apparatus</keyword>
<gene>
    <name evidence="9" type="ORF">HDID_LOCUS7917</name>
    <name evidence="10" type="ORF">WMSIL1_LOCUS12654</name>
</gene>
<dbReference type="GO" id="GO:0000139">
    <property type="term" value="C:Golgi membrane"/>
    <property type="evidence" value="ECO:0007669"/>
    <property type="project" value="UniProtKB-SubCell"/>
</dbReference>
<evidence type="ECO:0000313" key="10">
    <source>
        <dbReference type="EMBL" id="VUZ54841.1"/>
    </source>
</evidence>
<keyword evidence="3 8" id="KW-0812">Transmembrane</keyword>
<feature type="transmembrane region" description="Helical" evidence="8">
    <location>
        <begin position="293"/>
        <end position="317"/>
    </location>
</feature>
<evidence type="ECO:0000313" key="11">
    <source>
        <dbReference type="Proteomes" id="UP000274504"/>
    </source>
</evidence>
<feature type="transmembrane region" description="Helical" evidence="8">
    <location>
        <begin position="386"/>
        <end position="403"/>
    </location>
</feature>
<keyword evidence="12" id="KW-1185">Reference proteome</keyword>
<evidence type="ECO:0000256" key="1">
    <source>
        <dbReference type="ARBA" id="ARBA00004127"/>
    </source>
</evidence>
<evidence type="ECO:0000256" key="3">
    <source>
        <dbReference type="ARBA" id="ARBA00022692"/>
    </source>
</evidence>
<comment type="subcellular location">
    <subcellularLocation>
        <location evidence="1">Endomembrane system</location>
        <topology evidence="1">Multi-pass membrane protein</topology>
    </subcellularLocation>
    <subcellularLocation>
        <location evidence="2">Golgi apparatus membrane</location>
    </subcellularLocation>
</comment>
<feature type="transmembrane region" description="Helical" evidence="8">
    <location>
        <begin position="35"/>
        <end position="62"/>
    </location>
</feature>
<feature type="transmembrane region" description="Helical" evidence="8">
    <location>
        <begin position="259"/>
        <end position="281"/>
    </location>
</feature>
<feature type="transmembrane region" description="Helical" evidence="8">
    <location>
        <begin position="329"/>
        <end position="350"/>
    </location>
</feature>
<dbReference type="Proteomes" id="UP000321570">
    <property type="component" value="Unassembled WGS sequence"/>
</dbReference>
<name>A0A0R3SRT4_HYMDI</name>
<evidence type="ECO:0000313" key="13">
    <source>
        <dbReference type="WBParaSite" id="HDID_0000791901-mRNA-1"/>
    </source>
</evidence>
<protein>
    <submittedName>
        <fullName evidence="13">Zinc transporter ZIP9</fullName>
    </submittedName>
</protein>
<dbReference type="GO" id="GO:0006829">
    <property type="term" value="P:zinc ion transport"/>
    <property type="evidence" value="ECO:0007669"/>
    <property type="project" value="InterPro"/>
</dbReference>
<feature type="compositionally biased region" description="Low complexity" evidence="7">
    <location>
        <begin position="113"/>
        <end position="122"/>
    </location>
</feature>
<dbReference type="PANTHER" id="PTHR16133">
    <property type="entry name" value="SOLUTE CARRIER FAMILY 39 ZINC TRANSPORTER , MEMBER 9-RELATED"/>
    <property type="match status" value="1"/>
</dbReference>
<dbReference type="EMBL" id="CABIJS010000666">
    <property type="protein sequence ID" value="VUZ54841.1"/>
    <property type="molecule type" value="Genomic_DNA"/>
</dbReference>
<dbReference type="GO" id="GO:0046873">
    <property type="term" value="F:metal ion transmembrane transporter activity"/>
    <property type="evidence" value="ECO:0007669"/>
    <property type="project" value="InterPro"/>
</dbReference>
<dbReference type="OrthoDB" id="19859at2759"/>
<feature type="transmembrane region" description="Helical" evidence="8">
    <location>
        <begin position="148"/>
        <end position="168"/>
    </location>
</feature>
<reference evidence="9 11" key="2">
    <citation type="submission" date="2018-11" db="EMBL/GenBank/DDBJ databases">
        <authorList>
            <consortium name="Pathogen Informatics"/>
        </authorList>
    </citation>
    <scope>NUCLEOTIDE SEQUENCE [LARGE SCALE GENOMIC DNA]</scope>
</reference>
<feature type="region of interest" description="Disordered" evidence="7">
    <location>
        <begin position="113"/>
        <end position="136"/>
    </location>
</feature>
<organism evidence="13">
    <name type="scientific">Hymenolepis diminuta</name>
    <name type="common">Rat tapeworm</name>
    <dbReference type="NCBI Taxonomy" id="6216"/>
    <lineage>
        <taxon>Eukaryota</taxon>
        <taxon>Metazoa</taxon>
        <taxon>Spiralia</taxon>
        <taxon>Lophotrochozoa</taxon>
        <taxon>Platyhelminthes</taxon>
        <taxon>Cestoda</taxon>
        <taxon>Eucestoda</taxon>
        <taxon>Cyclophyllidea</taxon>
        <taxon>Hymenolepididae</taxon>
        <taxon>Hymenolepis</taxon>
    </lineage>
</organism>
<keyword evidence="6 8" id="KW-0472">Membrane</keyword>
<evidence type="ECO:0000256" key="4">
    <source>
        <dbReference type="ARBA" id="ARBA00022989"/>
    </source>
</evidence>
<dbReference type="InterPro" id="IPR045891">
    <property type="entry name" value="ZIP9"/>
</dbReference>